<dbReference type="GO" id="GO:0003697">
    <property type="term" value="F:single-stranded DNA binding"/>
    <property type="evidence" value="ECO:0007669"/>
    <property type="project" value="TreeGrafter"/>
</dbReference>
<evidence type="ECO:0000256" key="6">
    <source>
        <dbReference type="ARBA" id="ARBA00022895"/>
    </source>
</evidence>
<accession>A0A9Q1QD14</accession>
<dbReference type="EMBL" id="JAKOGI010000288">
    <property type="protein sequence ID" value="KAJ8437652.1"/>
    <property type="molecule type" value="Genomic_DNA"/>
</dbReference>
<evidence type="ECO:0000256" key="1">
    <source>
        <dbReference type="ARBA" id="ARBA00004123"/>
    </source>
</evidence>
<dbReference type="GO" id="GO:0045740">
    <property type="term" value="P:positive regulation of DNA replication"/>
    <property type="evidence" value="ECO:0007669"/>
    <property type="project" value="TreeGrafter"/>
</dbReference>
<keyword evidence="8" id="KW-0539">Nucleus</keyword>
<evidence type="ECO:0000256" key="7">
    <source>
        <dbReference type="ARBA" id="ARBA00023125"/>
    </source>
</evidence>
<name>A0A9Q1QD14_9CARY</name>
<keyword evidence="7" id="KW-0238">DNA-binding</keyword>
<dbReference type="InterPro" id="IPR042617">
    <property type="entry name" value="CTC1-like"/>
</dbReference>
<keyword evidence="10" id="KW-1185">Reference proteome</keyword>
<protein>
    <recommendedName>
        <fullName evidence="4">CST complex subunit CTC1</fullName>
    </recommendedName>
</protein>
<dbReference type="AlphaFoldDB" id="A0A9Q1QD14"/>
<dbReference type="PANTHER" id="PTHR14865">
    <property type="entry name" value="CST COMPLEX SUBUNIT CTC1"/>
    <property type="match status" value="1"/>
</dbReference>
<dbReference type="OrthoDB" id="2314520at2759"/>
<comment type="subcellular location">
    <subcellularLocation>
        <location evidence="2">Chromosome</location>
        <location evidence="2">Telomere</location>
    </subcellularLocation>
    <subcellularLocation>
        <location evidence="1">Nucleus</location>
    </subcellularLocation>
</comment>
<dbReference type="GO" id="GO:1990879">
    <property type="term" value="C:CST complex"/>
    <property type="evidence" value="ECO:0007669"/>
    <property type="project" value="TreeGrafter"/>
</dbReference>
<evidence type="ECO:0000256" key="8">
    <source>
        <dbReference type="ARBA" id="ARBA00023242"/>
    </source>
</evidence>
<evidence type="ECO:0000256" key="3">
    <source>
        <dbReference type="ARBA" id="ARBA00006332"/>
    </source>
</evidence>
<sequence length="168" mass="18991">MPLVGFGSCWWRLPGVGSDKACSTPSSYLDKILKRHGRVTLKNYGSVYETSCQDLQLSVGSEFMFSTQDENILRFIVLNACSSTYWSVIGHVMDSNAINELGKYLMEEQMNMPAMPNLSAREVYPVDILAEARNEQRSKRVSCEYLWQQTDQFCPIQYPVSESSGGTF</sequence>
<keyword evidence="5" id="KW-0158">Chromosome</keyword>
<keyword evidence="6" id="KW-0779">Telomere</keyword>
<dbReference type="GO" id="GO:0042162">
    <property type="term" value="F:telomeric DNA binding"/>
    <property type="evidence" value="ECO:0007669"/>
    <property type="project" value="TreeGrafter"/>
</dbReference>
<comment type="similarity">
    <text evidence="3">Belongs to the CTC1 family.</text>
</comment>
<dbReference type="PANTHER" id="PTHR14865:SF2">
    <property type="entry name" value="CST COMPLEX SUBUNIT CTC1"/>
    <property type="match status" value="1"/>
</dbReference>
<proteinExistence type="inferred from homology"/>
<organism evidence="9 10">
    <name type="scientific">Carnegiea gigantea</name>
    <dbReference type="NCBI Taxonomy" id="171969"/>
    <lineage>
        <taxon>Eukaryota</taxon>
        <taxon>Viridiplantae</taxon>
        <taxon>Streptophyta</taxon>
        <taxon>Embryophyta</taxon>
        <taxon>Tracheophyta</taxon>
        <taxon>Spermatophyta</taxon>
        <taxon>Magnoliopsida</taxon>
        <taxon>eudicotyledons</taxon>
        <taxon>Gunneridae</taxon>
        <taxon>Pentapetalae</taxon>
        <taxon>Caryophyllales</taxon>
        <taxon>Cactineae</taxon>
        <taxon>Cactaceae</taxon>
        <taxon>Cactoideae</taxon>
        <taxon>Echinocereeae</taxon>
        <taxon>Carnegiea</taxon>
    </lineage>
</organism>
<gene>
    <name evidence="9" type="ORF">Cgig2_028590</name>
</gene>
<evidence type="ECO:0000313" key="10">
    <source>
        <dbReference type="Proteomes" id="UP001153076"/>
    </source>
</evidence>
<evidence type="ECO:0000256" key="4">
    <source>
        <dbReference type="ARBA" id="ARBA00016175"/>
    </source>
</evidence>
<reference evidence="9" key="1">
    <citation type="submission" date="2022-04" db="EMBL/GenBank/DDBJ databases">
        <title>Carnegiea gigantea Genome sequencing and assembly v2.</title>
        <authorList>
            <person name="Copetti D."/>
            <person name="Sanderson M.J."/>
            <person name="Burquez A."/>
            <person name="Wojciechowski M.F."/>
        </authorList>
    </citation>
    <scope>NUCLEOTIDE SEQUENCE</scope>
    <source>
        <strain evidence="9">SGP5-SGP5p</strain>
        <tissue evidence="9">Aerial part</tissue>
    </source>
</reference>
<evidence type="ECO:0000256" key="2">
    <source>
        <dbReference type="ARBA" id="ARBA00004574"/>
    </source>
</evidence>
<comment type="caution">
    <text evidence="9">The sequence shown here is derived from an EMBL/GenBank/DDBJ whole genome shotgun (WGS) entry which is preliminary data.</text>
</comment>
<evidence type="ECO:0000256" key="5">
    <source>
        <dbReference type="ARBA" id="ARBA00022454"/>
    </source>
</evidence>
<dbReference type="GO" id="GO:0010833">
    <property type="term" value="P:telomere maintenance via telomere lengthening"/>
    <property type="evidence" value="ECO:0007669"/>
    <property type="project" value="TreeGrafter"/>
</dbReference>
<evidence type="ECO:0000313" key="9">
    <source>
        <dbReference type="EMBL" id="KAJ8437652.1"/>
    </source>
</evidence>
<dbReference type="Proteomes" id="UP001153076">
    <property type="component" value="Unassembled WGS sequence"/>
</dbReference>